<evidence type="ECO:0000256" key="1">
    <source>
        <dbReference type="ARBA" id="ARBA00004141"/>
    </source>
</evidence>
<evidence type="ECO:0000256" key="2">
    <source>
        <dbReference type="ARBA" id="ARBA00008721"/>
    </source>
</evidence>
<dbReference type="Proteomes" id="UP000653565">
    <property type="component" value="Unassembled WGS sequence"/>
</dbReference>
<accession>A0A8H4H2D4</accession>
<keyword evidence="4 8" id="KW-0812">Transmembrane</keyword>
<feature type="region of interest" description="Disordered" evidence="7">
    <location>
        <begin position="1"/>
        <end position="40"/>
    </location>
</feature>
<comment type="similarity">
    <text evidence="3">Belongs to the CDC50/LEM3 family.</text>
</comment>
<dbReference type="GO" id="GO:0005886">
    <property type="term" value="C:plasma membrane"/>
    <property type="evidence" value="ECO:0007669"/>
    <property type="project" value="TreeGrafter"/>
</dbReference>
<dbReference type="InterPro" id="IPR005045">
    <property type="entry name" value="CDC50/LEM3_fam"/>
</dbReference>
<proteinExistence type="inferred from homology"/>
<feature type="transmembrane region" description="Helical" evidence="8">
    <location>
        <begin position="364"/>
        <end position="389"/>
    </location>
</feature>
<comment type="caution">
    <text evidence="10">The sequence shown here is derived from an EMBL/GenBank/DDBJ whole genome shotgun (WGS) entry which is preliminary data.</text>
</comment>
<dbReference type="EMBL" id="JAAAPX010000076">
    <property type="protein sequence ID" value="KAF4233627.1"/>
    <property type="molecule type" value="Genomic_DNA"/>
</dbReference>
<evidence type="ECO:0000256" key="4">
    <source>
        <dbReference type="ARBA" id="ARBA00022692"/>
    </source>
</evidence>
<evidence type="ECO:0000256" key="3">
    <source>
        <dbReference type="ARBA" id="ARBA00009457"/>
    </source>
</evidence>
<comment type="subcellular location">
    <subcellularLocation>
        <location evidence="1">Membrane</location>
        <topology evidence="1">Multi-pass membrane protein</topology>
    </subcellularLocation>
</comment>
<evidence type="ECO:0000259" key="9">
    <source>
        <dbReference type="Pfam" id="PF05572"/>
    </source>
</evidence>
<gene>
    <name evidence="10" type="ORF">CNMCM6805_009063</name>
</gene>
<feature type="compositionally biased region" description="Polar residues" evidence="7">
    <location>
        <begin position="1"/>
        <end position="12"/>
    </location>
</feature>
<comment type="similarity">
    <text evidence="2">Belongs to the peptidase M43B family.</text>
</comment>
<dbReference type="GO" id="GO:0008237">
    <property type="term" value="F:metallopeptidase activity"/>
    <property type="evidence" value="ECO:0007669"/>
    <property type="project" value="InterPro"/>
</dbReference>
<name>A0A8H4H2D4_9EURO</name>
<evidence type="ECO:0000256" key="5">
    <source>
        <dbReference type="ARBA" id="ARBA00022989"/>
    </source>
</evidence>
<dbReference type="AlphaFoldDB" id="A0A8H4H2D4"/>
<dbReference type="Pfam" id="PF03381">
    <property type="entry name" value="CDC50"/>
    <property type="match status" value="1"/>
</dbReference>
<organism evidence="10 11">
    <name type="scientific">Aspergillus fumigatiaffinis</name>
    <dbReference type="NCBI Taxonomy" id="340414"/>
    <lineage>
        <taxon>Eukaryota</taxon>
        <taxon>Fungi</taxon>
        <taxon>Dikarya</taxon>
        <taxon>Ascomycota</taxon>
        <taxon>Pezizomycotina</taxon>
        <taxon>Eurotiomycetes</taxon>
        <taxon>Eurotiomycetidae</taxon>
        <taxon>Eurotiales</taxon>
        <taxon>Aspergillaceae</taxon>
        <taxon>Aspergillus</taxon>
        <taxon>Aspergillus subgen. Fumigati</taxon>
    </lineage>
</organism>
<protein>
    <recommendedName>
        <fullName evidence="9">Peptidase M43 pregnancy-associated plasma-A domain-containing protein</fullName>
    </recommendedName>
</protein>
<feature type="transmembrane region" description="Helical" evidence="8">
    <location>
        <begin position="77"/>
        <end position="99"/>
    </location>
</feature>
<reference evidence="10" key="2">
    <citation type="submission" date="2020-04" db="EMBL/GenBank/DDBJ databases">
        <authorList>
            <person name="Santos R.A.C."/>
            <person name="Steenwyk J.L."/>
            <person name="Rivero-Menendez O."/>
            <person name="Mead M.E."/>
            <person name="Silva L.P."/>
            <person name="Bastos R.W."/>
            <person name="Alastruey-Izquierdo A."/>
            <person name="Goldman G.H."/>
            <person name="Rokas A."/>
        </authorList>
    </citation>
    <scope>NUCLEOTIDE SEQUENCE</scope>
    <source>
        <strain evidence="10">CNM-CM6805</strain>
    </source>
</reference>
<evidence type="ECO:0000256" key="7">
    <source>
        <dbReference type="SAM" id="MobiDB-lite"/>
    </source>
</evidence>
<evidence type="ECO:0000256" key="6">
    <source>
        <dbReference type="ARBA" id="ARBA00023136"/>
    </source>
</evidence>
<dbReference type="GO" id="GO:0005794">
    <property type="term" value="C:Golgi apparatus"/>
    <property type="evidence" value="ECO:0007669"/>
    <property type="project" value="TreeGrafter"/>
</dbReference>
<dbReference type="CDD" id="cd04275">
    <property type="entry name" value="ZnMc_pappalysin_like"/>
    <property type="match status" value="1"/>
</dbReference>
<keyword evidence="11" id="KW-1185">Reference proteome</keyword>
<keyword evidence="6 8" id="KW-0472">Membrane</keyword>
<evidence type="ECO:0000256" key="8">
    <source>
        <dbReference type="SAM" id="Phobius"/>
    </source>
</evidence>
<evidence type="ECO:0000313" key="11">
    <source>
        <dbReference type="Proteomes" id="UP000653565"/>
    </source>
</evidence>
<dbReference type="InterPro" id="IPR024079">
    <property type="entry name" value="MetalloPept_cat_dom_sf"/>
</dbReference>
<keyword evidence="5 8" id="KW-1133">Transmembrane helix</keyword>
<dbReference type="SUPFAM" id="SSF55486">
    <property type="entry name" value="Metalloproteases ('zincins'), catalytic domain"/>
    <property type="match status" value="1"/>
</dbReference>
<dbReference type="PANTHER" id="PTHR10926">
    <property type="entry name" value="CELL CYCLE CONTROL PROTEIN 50"/>
    <property type="match status" value="1"/>
</dbReference>
<sequence length="684" mass="76476">MSNVETPQTGSLKDQARGGQTDSDKKSKTRRPASKSPLSLQEISVDTSFLNTYSPITDTAFRQQRLKAWQPILTPRSVLPIFFVFGIIFAPIGGLLLWASSQVQEISIDYSECAEKAPSYPVSIADRVKSSFKSSTGQSTPTWERRIEDGTTICRLSFEVPDDLGPPVFLYYRLTNFYQNHRRYVKSLDIDQLKGKAVDNKTIDGGSCDPLKLDPTGKAYYPCGLIANSQFNDTIHSPELLSDLNPTVYFMTNKGIAWDSDKELIKTTQYKPWEVVPPPNWHDRYPNGYIDGIPDLHEDEDFMVWMRTAALPAFSKLSRRNDSVSMKAGSYRLDIEDRFPVTEYGGTKSILISTRTVIGGQNPFMGIAYVVVGGICVLLGALFTLAHLVRPRKLGDHTYLTWNNEQESTVTATGAFESKPSSVSYDMRRALEPIEIETWFHIVSGETDADLVTDEMVILQLHYLQRAYENASISYRLKGVTRHINKTWARNGDDSAMKKALRKGGYSTLNVYFQTNLQPPSTTDFARWTSEGDNRHAYNSDLAPPSVLGFCTLPDPSINASSPRVSYSKDGCNVLAKTMPGGPMTHYNRGGTAIHEIGHWNGLLHTFEGESCSKDNAGDYIADTPQQSVPTDGCPSQKDSCPDSPGLDDIHNFMDYSSDDCYASFTSNQLKRMRDMWFSMRKGK</sequence>
<dbReference type="InterPro" id="IPR008754">
    <property type="entry name" value="Peptidase_M43"/>
</dbReference>
<dbReference type="GO" id="GO:0005783">
    <property type="term" value="C:endoplasmic reticulum"/>
    <property type="evidence" value="ECO:0007669"/>
    <property type="project" value="TreeGrafter"/>
</dbReference>
<dbReference type="Pfam" id="PF05572">
    <property type="entry name" value="Peptidase_M43"/>
    <property type="match status" value="1"/>
</dbReference>
<dbReference type="Gene3D" id="3.40.390.10">
    <property type="entry name" value="Collagenase (Catalytic Domain)"/>
    <property type="match status" value="1"/>
</dbReference>
<dbReference type="PANTHER" id="PTHR10926:SF0">
    <property type="entry name" value="CDC50, ISOFORM A"/>
    <property type="match status" value="1"/>
</dbReference>
<reference evidence="10" key="1">
    <citation type="journal article" date="2020" name="bioRxiv">
        <title>Genomic and phenotypic heterogeneity of clinical isolates of the human pathogens Aspergillus fumigatus, Aspergillus lentulus and Aspergillus fumigatiaffinis.</title>
        <authorList>
            <person name="dos Santos R.A.C."/>
            <person name="Steenwyk J.L."/>
            <person name="Rivero-Menendez O."/>
            <person name="Mead M.E."/>
            <person name="Silva L.P."/>
            <person name="Bastos R.W."/>
            <person name="Alastruey-Izquierdo A."/>
            <person name="Goldman G.H."/>
            <person name="Rokas A."/>
        </authorList>
    </citation>
    <scope>NUCLEOTIDE SEQUENCE</scope>
    <source>
        <strain evidence="10">CNM-CM6805</strain>
    </source>
</reference>
<evidence type="ECO:0000313" key="10">
    <source>
        <dbReference type="EMBL" id="KAF4233627.1"/>
    </source>
</evidence>
<feature type="domain" description="Peptidase M43 pregnancy-associated plasma-A" evidence="9">
    <location>
        <begin position="585"/>
        <end position="675"/>
    </location>
</feature>